<sequence>MSADVVEYRPRFGRGLAVGVAVLGVGGLVVSAVTDWRATLTFVAPVALVVLWVWAAYWRPAVIVSPASVELRNVTRTIELPWPTIERVDTRYALTLHTAYGDYAAWAAPAPGRAQAVRAPKDAGQNLPESTYRGGTVGSGDLMVGASGQAAAIVRARWEELRDAGLLDDPRLERGRPRVRWHVATLAAMGVLLAASVLTFTLG</sequence>
<feature type="transmembrane region" description="Helical" evidence="1">
    <location>
        <begin position="12"/>
        <end position="33"/>
    </location>
</feature>
<reference evidence="3 4" key="1">
    <citation type="submission" date="2019-01" db="EMBL/GenBank/DDBJ databases">
        <title>Genome sequencing of strain FW10M-9.</title>
        <authorList>
            <person name="Heo J."/>
            <person name="Kim S.-J."/>
            <person name="Kim J.-S."/>
            <person name="Hong S.-B."/>
            <person name="Kwon S.-W."/>
        </authorList>
    </citation>
    <scope>NUCLEOTIDE SEQUENCE [LARGE SCALE GENOMIC DNA]</scope>
    <source>
        <strain evidence="3 4">FW10M-9</strain>
    </source>
</reference>
<feature type="transmembrane region" description="Helical" evidence="1">
    <location>
        <begin position="181"/>
        <end position="202"/>
    </location>
</feature>
<proteinExistence type="predicted"/>
<evidence type="ECO:0000313" key="3">
    <source>
        <dbReference type="EMBL" id="QAY71825.1"/>
    </source>
</evidence>
<keyword evidence="1" id="KW-0812">Transmembrane</keyword>
<dbReference type="Pfam" id="PF10756">
    <property type="entry name" value="bPH_6"/>
    <property type="match status" value="1"/>
</dbReference>
<evidence type="ECO:0000256" key="1">
    <source>
        <dbReference type="SAM" id="Phobius"/>
    </source>
</evidence>
<dbReference type="EMBL" id="CP035493">
    <property type="protein sequence ID" value="QAY71825.1"/>
    <property type="molecule type" value="Genomic_DNA"/>
</dbReference>
<gene>
    <name evidence="3" type="ORF">ET471_09960</name>
</gene>
<evidence type="ECO:0000259" key="2">
    <source>
        <dbReference type="Pfam" id="PF10756"/>
    </source>
</evidence>
<feature type="domain" description="Low molecular weight protein antigen 6 PH" evidence="2">
    <location>
        <begin position="59"/>
        <end position="108"/>
    </location>
</feature>
<keyword evidence="1" id="KW-0472">Membrane</keyword>
<dbReference type="OrthoDB" id="5148800at2"/>
<protein>
    <submittedName>
        <fullName evidence="3">PH domain-containing protein</fullName>
    </submittedName>
</protein>
<name>A0A4P6F8F4_9MICO</name>
<dbReference type="InterPro" id="IPR019692">
    <property type="entry name" value="CFP-6_PH"/>
</dbReference>
<feature type="transmembrane region" description="Helical" evidence="1">
    <location>
        <begin position="39"/>
        <end position="58"/>
    </location>
</feature>
<dbReference type="KEGG" id="xya:ET471_09960"/>
<dbReference type="Proteomes" id="UP000292118">
    <property type="component" value="Chromosome"/>
</dbReference>
<dbReference type="AlphaFoldDB" id="A0A4P6F8F4"/>
<keyword evidence="4" id="KW-1185">Reference proteome</keyword>
<evidence type="ECO:0000313" key="4">
    <source>
        <dbReference type="Proteomes" id="UP000292118"/>
    </source>
</evidence>
<organism evidence="3 4">
    <name type="scientific">Xylanimonas protaetiae</name>
    <dbReference type="NCBI Taxonomy" id="2509457"/>
    <lineage>
        <taxon>Bacteria</taxon>
        <taxon>Bacillati</taxon>
        <taxon>Actinomycetota</taxon>
        <taxon>Actinomycetes</taxon>
        <taxon>Micrococcales</taxon>
        <taxon>Promicromonosporaceae</taxon>
        <taxon>Xylanimonas</taxon>
    </lineage>
</organism>
<keyword evidence="1" id="KW-1133">Transmembrane helix</keyword>
<accession>A0A4P6F8F4</accession>